<evidence type="ECO:0000256" key="3">
    <source>
        <dbReference type="ARBA" id="ARBA00023125"/>
    </source>
</evidence>
<dbReference type="Gene3D" id="1.10.10.10">
    <property type="entry name" value="Winged helix-like DNA-binding domain superfamily/Winged helix DNA-binding domain"/>
    <property type="match status" value="1"/>
</dbReference>
<keyword evidence="7" id="KW-1185">Reference proteome</keyword>
<evidence type="ECO:0000256" key="4">
    <source>
        <dbReference type="ARBA" id="ARBA00023163"/>
    </source>
</evidence>
<dbReference type="PANTHER" id="PTHR30537:SF72">
    <property type="entry name" value="LYSR FAMILY TRANSCRIPTIONAL REGULATOR"/>
    <property type="match status" value="1"/>
</dbReference>
<dbReference type="PRINTS" id="PR00039">
    <property type="entry name" value="HTHLYSR"/>
</dbReference>
<comment type="similarity">
    <text evidence="1">Belongs to the LysR transcriptional regulatory family.</text>
</comment>
<evidence type="ECO:0000313" key="7">
    <source>
        <dbReference type="Proteomes" id="UP001056873"/>
    </source>
</evidence>
<dbReference type="CDD" id="cd08476">
    <property type="entry name" value="PBP2_CrgA_like_7"/>
    <property type="match status" value="1"/>
</dbReference>
<dbReference type="Pfam" id="PF00126">
    <property type="entry name" value="HTH_1"/>
    <property type="match status" value="1"/>
</dbReference>
<keyword evidence="2" id="KW-0805">Transcription regulation</keyword>
<organism evidence="6 7">
    <name type="scientific">Serratia entomophila</name>
    <dbReference type="NCBI Taxonomy" id="42906"/>
    <lineage>
        <taxon>Bacteria</taxon>
        <taxon>Pseudomonadati</taxon>
        <taxon>Pseudomonadota</taxon>
        <taxon>Gammaproteobacteria</taxon>
        <taxon>Enterobacterales</taxon>
        <taxon>Yersiniaceae</taxon>
        <taxon>Serratia</taxon>
    </lineage>
</organism>
<gene>
    <name evidence="6" type="ORF">KFQ06_23410</name>
</gene>
<dbReference type="PANTHER" id="PTHR30537">
    <property type="entry name" value="HTH-TYPE TRANSCRIPTIONAL REGULATOR"/>
    <property type="match status" value="1"/>
</dbReference>
<accession>A0ABY5CSL7</accession>
<dbReference type="Gene3D" id="3.40.190.290">
    <property type="match status" value="1"/>
</dbReference>
<dbReference type="SUPFAM" id="SSF46785">
    <property type="entry name" value="Winged helix' DNA-binding domain"/>
    <property type="match status" value="1"/>
</dbReference>
<dbReference type="Proteomes" id="UP001056873">
    <property type="component" value="Chromosome"/>
</dbReference>
<dbReference type="InterPro" id="IPR005119">
    <property type="entry name" value="LysR_subst-bd"/>
</dbReference>
<reference evidence="6" key="1">
    <citation type="journal article" date="2022" name="BMC Genomics">
        <title>Genome sequence of the entomopathogenic Serratia entomophila isolate 626 and characterisation of the species specific itaconate degradation pathway.</title>
        <authorList>
            <person name="Vaughan A.L."/>
            <person name="Altermann E."/>
            <person name="Glare T.R."/>
            <person name="Hurst M.R.H."/>
        </authorList>
    </citation>
    <scope>NUCLEOTIDE SEQUENCE</scope>
    <source>
        <strain evidence="6">626</strain>
    </source>
</reference>
<keyword evidence="3" id="KW-0238">DNA-binding</keyword>
<dbReference type="InterPro" id="IPR058163">
    <property type="entry name" value="LysR-type_TF_proteobact-type"/>
</dbReference>
<name>A0ABY5CSL7_9GAMM</name>
<dbReference type="EMBL" id="CP074347">
    <property type="protein sequence ID" value="USV00919.1"/>
    <property type="molecule type" value="Genomic_DNA"/>
</dbReference>
<dbReference type="Pfam" id="PF03466">
    <property type="entry name" value="LysR_substrate"/>
    <property type="match status" value="1"/>
</dbReference>
<evidence type="ECO:0000313" key="6">
    <source>
        <dbReference type="EMBL" id="USV00919.1"/>
    </source>
</evidence>
<proteinExistence type="inferred from homology"/>
<feature type="domain" description="HTH lysR-type" evidence="5">
    <location>
        <begin position="1"/>
        <end position="59"/>
    </location>
</feature>
<keyword evidence="4" id="KW-0804">Transcription</keyword>
<dbReference type="InterPro" id="IPR036388">
    <property type="entry name" value="WH-like_DNA-bd_sf"/>
</dbReference>
<protein>
    <submittedName>
        <fullName evidence="6">LysR family transcriptional regulator</fullName>
    </submittedName>
</protein>
<evidence type="ECO:0000256" key="1">
    <source>
        <dbReference type="ARBA" id="ARBA00009437"/>
    </source>
</evidence>
<sequence length="298" mass="33323">MESLSGLLAFVRAAELRSFVAAGERLGVSASAIGKSIARLEESLGIRLFNRSTRRINLTDEGALFFERCQRIVSEIENAQAEMARISDAPRGRLRVSMPAIGYRMLVPLLAEFRARYPEVELDVDFNDRIVDLIAEGIDVAVRGGELADSRLMVRRIGPFRQVLVGAPDYFRRRGTPLTPTDLLDHDCLRYRFPSGQQLQAWLLQTGDDALQLRLPVTMSFNSVEGLIHAAQEGLGIAYLPDFSLGPALQAGRLTAVLENHTPEQGFFSAVWPSNRHMLPKVRVFVDYLAQHMLPHRQ</sequence>
<dbReference type="SUPFAM" id="SSF53850">
    <property type="entry name" value="Periplasmic binding protein-like II"/>
    <property type="match status" value="1"/>
</dbReference>
<dbReference type="InterPro" id="IPR000847">
    <property type="entry name" value="LysR_HTH_N"/>
</dbReference>
<evidence type="ECO:0000259" key="5">
    <source>
        <dbReference type="PROSITE" id="PS50931"/>
    </source>
</evidence>
<dbReference type="PROSITE" id="PS50931">
    <property type="entry name" value="HTH_LYSR"/>
    <property type="match status" value="1"/>
</dbReference>
<dbReference type="InterPro" id="IPR036390">
    <property type="entry name" value="WH_DNA-bd_sf"/>
</dbReference>
<dbReference type="RefSeq" id="WP_252961177.1">
    <property type="nucleotide sequence ID" value="NZ_CAMIPH010000019.1"/>
</dbReference>
<evidence type="ECO:0000256" key="2">
    <source>
        <dbReference type="ARBA" id="ARBA00023015"/>
    </source>
</evidence>